<dbReference type="InterPro" id="IPR028082">
    <property type="entry name" value="Peripla_BP_I"/>
</dbReference>
<reference evidence="6" key="1">
    <citation type="submission" date="2021-01" db="EMBL/GenBank/DDBJ databases">
        <title>Description of Breznakiella homolactica.</title>
        <authorList>
            <person name="Song Y."/>
            <person name="Brune A."/>
        </authorList>
    </citation>
    <scope>NUCLEOTIDE SEQUENCE</scope>
    <source>
        <strain evidence="6">RmG30</strain>
    </source>
</reference>
<dbReference type="InterPro" id="IPR050555">
    <property type="entry name" value="Bact_Solute-Bind_Prot2"/>
</dbReference>
<dbReference type="InterPro" id="IPR025997">
    <property type="entry name" value="SBP_2_dom"/>
</dbReference>
<sequence length="374" mass="39846">MKKLLAAMFIMLAAVSISFAGGGKEDSSAPLIGIAMPETHVERWQKDGANLKSAAEARGYRAEVTFGDADQTRQNQQIQNLLTNGAKLLIVGSVNEGVISAVADAAQDSVPVIAYDRIISNSADYDYYITFNNFKVGQFQGQGIEAGLNLKNATAANPKYITLFAGSPTDGNAFFFYDGAMSVLNPYIEKGVLKVVGPYPKTSADRANFTRIATENWQPQIAKARMENLLNNDARSVVLDAVLAPNDTLGRAIIEACLADAKYAAPGKLPVITGQDAEIGSAVSIKNGQQYMTVFKDTNKLAEAAVILADQILKGQTPNIPGAELASGSLQSIGDTGKKVVKAYLLEPILITKDNLNVVVDAGFYTDSEAAQLK</sequence>
<dbReference type="SUPFAM" id="SSF53822">
    <property type="entry name" value="Periplasmic binding protein-like I"/>
    <property type="match status" value="1"/>
</dbReference>
<organism evidence="6 7">
    <name type="scientific">Breznakiella homolactica</name>
    <dbReference type="NCBI Taxonomy" id="2798577"/>
    <lineage>
        <taxon>Bacteria</taxon>
        <taxon>Pseudomonadati</taxon>
        <taxon>Spirochaetota</taxon>
        <taxon>Spirochaetia</taxon>
        <taxon>Spirochaetales</taxon>
        <taxon>Breznakiellaceae</taxon>
        <taxon>Breznakiella</taxon>
    </lineage>
</organism>
<evidence type="ECO:0000256" key="2">
    <source>
        <dbReference type="ARBA" id="ARBA00007639"/>
    </source>
</evidence>
<dbReference type="RefSeq" id="WP_215628333.1">
    <property type="nucleotide sequence ID" value="NZ_CP067089.2"/>
</dbReference>
<dbReference type="PANTHER" id="PTHR30036">
    <property type="entry name" value="D-XYLOSE-BINDING PERIPLASMIC PROTEIN"/>
    <property type="match status" value="1"/>
</dbReference>
<dbReference type="PANTHER" id="PTHR30036:SF1">
    <property type="entry name" value="D-XYLOSE-BINDING PERIPLASMIC PROTEIN"/>
    <property type="match status" value="1"/>
</dbReference>
<evidence type="ECO:0000256" key="1">
    <source>
        <dbReference type="ARBA" id="ARBA00004196"/>
    </source>
</evidence>
<dbReference type="AlphaFoldDB" id="A0A7T7XR85"/>
<dbReference type="GO" id="GO:0030288">
    <property type="term" value="C:outer membrane-bounded periplasmic space"/>
    <property type="evidence" value="ECO:0007669"/>
    <property type="project" value="TreeGrafter"/>
</dbReference>
<gene>
    <name evidence="6" type="ORF">JFL75_08940</name>
</gene>
<dbReference type="EMBL" id="CP067089">
    <property type="protein sequence ID" value="QQO11024.1"/>
    <property type="molecule type" value="Genomic_DNA"/>
</dbReference>
<evidence type="ECO:0000259" key="5">
    <source>
        <dbReference type="Pfam" id="PF13407"/>
    </source>
</evidence>
<dbReference type="GO" id="GO:0030246">
    <property type="term" value="F:carbohydrate binding"/>
    <property type="evidence" value="ECO:0007669"/>
    <property type="project" value="TreeGrafter"/>
</dbReference>
<proteinExistence type="inferred from homology"/>
<feature type="domain" description="Periplasmic binding protein" evidence="5">
    <location>
        <begin position="32"/>
        <end position="316"/>
    </location>
</feature>
<evidence type="ECO:0000256" key="4">
    <source>
        <dbReference type="SAM" id="SignalP"/>
    </source>
</evidence>
<keyword evidence="3 4" id="KW-0732">Signal</keyword>
<dbReference type="Pfam" id="PF13407">
    <property type="entry name" value="Peripla_BP_4"/>
    <property type="match status" value="1"/>
</dbReference>
<accession>A0A7T7XR85</accession>
<feature type="chain" id="PRO_5030812371" evidence="4">
    <location>
        <begin position="21"/>
        <end position="374"/>
    </location>
</feature>
<feature type="signal peptide" evidence="4">
    <location>
        <begin position="1"/>
        <end position="20"/>
    </location>
</feature>
<evidence type="ECO:0000313" key="7">
    <source>
        <dbReference type="Proteomes" id="UP000595917"/>
    </source>
</evidence>
<comment type="similarity">
    <text evidence="2">Belongs to the bacterial solute-binding protein 2 family.</text>
</comment>
<name>A0A7T7XR85_9SPIR</name>
<dbReference type="CDD" id="cd19994">
    <property type="entry name" value="PBP1_ChvE"/>
    <property type="match status" value="1"/>
</dbReference>
<dbReference type="Gene3D" id="3.40.50.2300">
    <property type="match status" value="2"/>
</dbReference>
<keyword evidence="7" id="KW-1185">Reference proteome</keyword>
<dbReference type="Proteomes" id="UP000595917">
    <property type="component" value="Chromosome"/>
</dbReference>
<evidence type="ECO:0000313" key="6">
    <source>
        <dbReference type="EMBL" id="QQO11024.1"/>
    </source>
</evidence>
<evidence type="ECO:0000256" key="3">
    <source>
        <dbReference type="ARBA" id="ARBA00022729"/>
    </source>
</evidence>
<comment type="subcellular location">
    <subcellularLocation>
        <location evidence="1">Cell envelope</location>
    </subcellularLocation>
</comment>
<dbReference type="KEGG" id="bhc:JFL75_08940"/>
<protein>
    <submittedName>
        <fullName evidence="6">Sugar-binding protein</fullName>
    </submittedName>
</protein>